<dbReference type="EMBL" id="KN822101">
    <property type="protein sequence ID" value="KIM57362.1"/>
    <property type="molecule type" value="Genomic_DNA"/>
</dbReference>
<proteinExistence type="predicted"/>
<protein>
    <submittedName>
        <fullName evidence="2">Uncharacterized protein</fullName>
    </submittedName>
</protein>
<feature type="region of interest" description="Disordered" evidence="1">
    <location>
        <begin position="608"/>
        <end position="784"/>
    </location>
</feature>
<reference evidence="2 3" key="1">
    <citation type="submission" date="2014-04" db="EMBL/GenBank/DDBJ databases">
        <authorList>
            <consortium name="DOE Joint Genome Institute"/>
            <person name="Kuo A."/>
            <person name="Kohler A."/>
            <person name="Nagy L.G."/>
            <person name="Floudas D."/>
            <person name="Copeland A."/>
            <person name="Barry K.W."/>
            <person name="Cichocki N."/>
            <person name="Veneault-Fourrey C."/>
            <person name="LaButti K."/>
            <person name="Lindquist E.A."/>
            <person name="Lipzen A."/>
            <person name="Lundell T."/>
            <person name="Morin E."/>
            <person name="Murat C."/>
            <person name="Sun H."/>
            <person name="Tunlid A."/>
            <person name="Henrissat B."/>
            <person name="Grigoriev I.V."/>
            <person name="Hibbett D.S."/>
            <person name="Martin F."/>
            <person name="Nordberg H.P."/>
            <person name="Cantor M.N."/>
            <person name="Hua S.X."/>
        </authorList>
    </citation>
    <scope>NUCLEOTIDE SEQUENCE [LARGE SCALE GENOMIC DNA]</scope>
    <source>
        <strain evidence="2 3">Foug A</strain>
    </source>
</reference>
<sequence length="784" mass="84768">MEPTGKTSEEVEVPKLAKNGRNWKIYHTKIIEATATDITDPLGVLAGWQPDDGSYDWECLDAILKWTFYTSVPITILCPIRKLDTAHEIFNYLVKCFCDNNPIMDPRTKKSEPSANKVDGAGTATEDISTDLEKWKESPTSKSAAAETLVSANRDNNEDLSTKALTRGTEDVDGRNTGRMEDPHTSFEASAKGTSTKCAEMTPVILESALLHEMQTEPHNSLPLTPSRCKQEAADSVVMAGRTNGMVRMAEPTEIADVNLEKAAPDGELAERAHRIDEGDETDADIDRTALLGGEPAEMACRVDEGDGTEHGYQVWLQQTGFYCEESRQRSGNTTEDIPSAQKLLLEGEWSGYASGEASDPKVDGIESKGCKGGTDEPMELLMMSVKPDVEDGGDILRVNLGNRADRLRGQTDTLSVLNRAVTTGLSHSDGARTYLATGDVKRGIMETDGAGIHVDASSGRGDALSIETNTSTTANEMQSVSIPRKKAKPPDSPVDTTRTTPVEPNGFRDHTDGSDAWMDVQSVGYKRETAENETESVSTRQVDAQMRNSLHMTEVGMPEPTIQWRKVSGNNIDVYIPWNAPVEALGRTFAFGWLESTGEAIAPIIEGERAGNGGGDRNSDDESGDGDGMASSGNVDSMQVSGVQLAGEAGHPSDIQTAPTETSGVDVDVEESKSHLQRSAKHKKSKRPTSNACTSCSHAETTRNVPIESLDPAVDAIEPRPHPQRSAKHKTAKRLTWDMPTSRSHPGTLQSVDMESLDSSVDMAASRSNLQMSIERGTAETLT</sequence>
<feature type="compositionally biased region" description="Polar residues" evidence="1">
    <location>
        <begin position="740"/>
        <end position="760"/>
    </location>
</feature>
<feature type="compositionally biased region" description="Polar residues" evidence="1">
    <location>
        <begin position="632"/>
        <end position="643"/>
    </location>
</feature>
<feature type="region of interest" description="Disordered" evidence="1">
    <location>
        <begin position="469"/>
        <end position="516"/>
    </location>
</feature>
<dbReference type="OrthoDB" id="2631959at2759"/>
<feature type="compositionally biased region" description="Basic and acidic residues" evidence="1">
    <location>
        <begin position="168"/>
        <end position="185"/>
    </location>
</feature>
<feature type="region of interest" description="Disordered" evidence="1">
    <location>
        <begin position="105"/>
        <end position="195"/>
    </location>
</feature>
<dbReference type="Proteomes" id="UP000053989">
    <property type="component" value="Unassembled WGS sequence"/>
</dbReference>
<reference evidence="3" key="2">
    <citation type="submission" date="2015-01" db="EMBL/GenBank/DDBJ databases">
        <title>Evolutionary Origins and Diversification of the Mycorrhizal Mutualists.</title>
        <authorList>
            <consortium name="DOE Joint Genome Institute"/>
            <consortium name="Mycorrhizal Genomics Consortium"/>
            <person name="Kohler A."/>
            <person name="Kuo A."/>
            <person name="Nagy L.G."/>
            <person name="Floudas D."/>
            <person name="Copeland A."/>
            <person name="Barry K.W."/>
            <person name="Cichocki N."/>
            <person name="Veneault-Fourrey C."/>
            <person name="LaButti K."/>
            <person name="Lindquist E.A."/>
            <person name="Lipzen A."/>
            <person name="Lundell T."/>
            <person name="Morin E."/>
            <person name="Murat C."/>
            <person name="Riley R."/>
            <person name="Ohm R."/>
            <person name="Sun H."/>
            <person name="Tunlid A."/>
            <person name="Henrissat B."/>
            <person name="Grigoriev I.V."/>
            <person name="Hibbett D.S."/>
            <person name="Martin F."/>
        </authorList>
    </citation>
    <scope>NUCLEOTIDE SEQUENCE [LARGE SCALE GENOMIC DNA]</scope>
    <source>
        <strain evidence="3">Foug A</strain>
    </source>
</reference>
<feature type="compositionally biased region" description="Basic and acidic residues" evidence="1">
    <location>
        <begin position="359"/>
        <end position="370"/>
    </location>
</feature>
<organism evidence="2 3">
    <name type="scientific">Scleroderma citrinum Foug A</name>
    <dbReference type="NCBI Taxonomy" id="1036808"/>
    <lineage>
        <taxon>Eukaryota</taxon>
        <taxon>Fungi</taxon>
        <taxon>Dikarya</taxon>
        <taxon>Basidiomycota</taxon>
        <taxon>Agaricomycotina</taxon>
        <taxon>Agaricomycetes</taxon>
        <taxon>Agaricomycetidae</taxon>
        <taxon>Boletales</taxon>
        <taxon>Sclerodermatineae</taxon>
        <taxon>Sclerodermataceae</taxon>
        <taxon>Scleroderma</taxon>
    </lineage>
</organism>
<feature type="compositionally biased region" description="Polar residues" evidence="1">
    <location>
        <begin position="689"/>
        <end position="705"/>
    </location>
</feature>
<dbReference type="InParanoid" id="A0A0C2ZY29"/>
<feature type="compositionally biased region" description="Polar residues" evidence="1">
    <location>
        <begin position="655"/>
        <end position="664"/>
    </location>
</feature>
<dbReference type="AlphaFoldDB" id="A0A0C2ZY29"/>
<evidence type="ECO:0000256" key="1">
    <source>
        <dbReference type="SAM" id="MobiDB-lite"/>
    </source>
</evidence>
<feature type="region of interest" description="Disordered" evidence="1">
    <location>
        <begin position="355"/>
        <end position="377"/>
    </location>
</feature>
<keyword evidence="3" id="KW-1185">Reference proteome</keyword>
<accession>A0A0C2ZY29</accession>
<gene>
    <name evidence="2" type="ORF">SCLCIDRAFT_28844</name>
</gene>
<feature type="compositionally biased region" description="Basic residues" evidence="1">
    <location>
        <begin position="723"/>
        <end position="734"/>
    </location>
</feature>
<feature type="compositionally biased region" description="Polar residues" evidence="1">
    <location>
        <begin position="469"/>
        <end position="482"/>
    </location>
</feature>
<evidence type="ECO:0000313" key="3">
    <source>
        <dbReference type="Proteomes" id="UP000053989"/>
    </source>
</evidence>
<name>A0A0C2ZY29_9AGAM</name>
<dbReference type="HOGENOM" id="CLU_018595_0_0_1"/>
<feature type="compositionally biased region" description="Basic residues" evidence="1">
    <location>
        <begin position="676"/>
        <end position="688"/>
    </location>
</feature>
<evidence type="ECO:0000313" key="2">
    <source>
        <dbReference type="EMBL" id="KIM57362.1"/>
    </source>
</evidence>